<evidence type="ECO:0000256" key="1">
    <source>
        <dbReference type="SAM" id="Phobius"/>
    </source>
</evidence>
<protein>
    <submittedName>
        <fullName evidence="2">Uncharacterized protein</fullName>
    </submittedName>
</protein>
<feature type="transmembrane region" description="Helical" evidence="1">
    <location>
        <begin position="123"/>
        <end position="148"/>
    </location>
</feature>
<dbReference type="PANTHER" id="PTHR35307">
    <property type="entry name" value="PROTEIN, PUTATIVE-RELATED"/>
    <property type="match status" value="1"/>
</dbReference>
<organism evidence="2">
    <name type="scientific">Davidia involucrata</name>
    <name type="common">Dove tree</name>
    <dbReference type="NCBI Taxonomy" id="16924"/>
    <lineage>
        <taxon>Eukaryota</taxon>
        <taxon>Viridiplantae</taxon>
        <taxon>Streptophyta</taxon>
        <taxon>Embryophyta</taxon>
        <taxon>Tracheophyta</taxon>
        <taxon>Spermatophyta</taxon>
        <taxon>Magnoliopsida</taxon>
        <taxon>eudicotyledons</taxon>
        <taxon>Gunneridae</taxon>
        <taxon>Pentapetalae</taxon>
        <taxon>asterids</taxon>
        <taxon>Cornales</taxon>
        <taxon>Nyssaceae</taxon>
        <taxon>Davidia</taxon>
    </lineage>
</organism>
<proteinExistence type="predicted"/>
<dbReference type="AlphaFoldDB" id="A0A5B6YQT6"/>
<sequence>MGRLGCTINGNLNDSKFSEPMPWIGIYVAAASAACAIAMAVDAIHGFRYRKFWFPCKFFSLNATTLTLIAVAIKLSVDLNTSMPHPQDQLAKLSSAVFICTVMGNSLPSLGTMENKEIFMNMVALGILVITAIVNICIQLGTGVIYVFWKEHAFVMLLMLAIFCSSALSVPTTKRYFDL</sequence>
<feature type="transmembrane region" description="Helical" evidence="1">
    <location>
        <begin position="154"/>
        <end position="173"/>
    </location>
</feature>
<feature type="transmembrane region" description="Helical" evidence="1">
    <location>
        <begin position="93"/>
        <end position="111"/>
    </location>
</feature>
<keyword evidence="1" id="KW-0472">Membrane</keyword>
<accession>A0A5B6YQT6</accession>
<dbReference type="EMBL" id="GHES01003605">
    <property type="protein sequence ID" value="MPA34164.1"/>
    <property type="molecule type" value="Transcribed_RNA"/>
</dbReference>
<keyword evidence="1" id="KW-1133">Transmembrane helix</keyword>
<gene>
    <name evidence="2" type="ORF">Din_003605</name>
</gene>
<dbReference type="PROSITE" id="PS51257">
    <property type="entry name" value="PROKAR_LIPOPROTEIN"/>
    <property type="match status" value="1"/>
</dbReference>
<feature type="transmembrane region" description="Helical" evidence="1">
    <location>
        <begin position="52"/>
        <end position="73"/>
    </location>
</feature>
<reference evidence="2" key="1">
    <citation type="submission" date="2019-08" db="EMBL/GenBank/DDBJ databases">
        <title>Reference gene set and small RNA set construction with multiple tissues from Davidia involucrata Baill.</title>
        <authorList>
            <person name="Yang H."/>
            <person name="Zhou C."/>
            <person name="Li G."/>
            <person name="Wang J."/>
            <person name="Gao P."/>
            <person name="Wang M."/>
            <person name="Wang R."/>
            <person name="Zhao Y."/>
        </authorList>
    </citation>
    <scope>NUCLEOTIDE SEQUENCE</scope>
    <source>
        <tissue evidence="2">Mixed with DoveR01_LX</tissue>
    </source>
</reference>
<feature type="transmembrane region" description="Helical" evidence="1">
    <location>
        <begin position="20"/>
        <end position="40"/>
    </location>
</feature>
<name>A0A5B6YQT6_DAVIN</name>
<evidence type="ECO:0000313" key="2">
    <source>
        <dbReference type="EMBL" id="MPA34164.1"/>
    </source>
</evidence>
<keyword evidence="1" id="KW-0812">Transmembrane</keyword>
<dbReference type="PANTHER" id="PTHR35307:SF3">
    <property type="entry name" value="DUF4220 DOMAIN-CONTAINING PROTEIN"/>
    <property type="match status" value="1"/>
</dbReference>